<proteinExistence type="predicted"/>
<evidence type="ECO:0008006" key="3">
    <source>
        <dbReference type="Google" id="ProtNLM"/>
    </source>
</evidence>
<dbReference type="RefSeq" id="WP_270077366.1">
    <property type="nucleotide sequence ID" value="NZ_CP115174.1"/>
</dbReference>
<accession>A0ABY7NPK7</accession>
<evidence type="ECO:0000313" key="1">
    <source>
        <dbReference type="EMBL" id="WBO22725.1"/>
    </source>
</evidence>
<dbReference type="EMBL" id="CP115174">
    <property type="protein sequence ID" value="WBO22725.1"/>
    <property type="molecule type" value="Genomic_DNA"/>
</dbReference>
<reference evidence="1 2" key="1">
    <citation type="submission" date="2022-12" db="EMBL/GenBank/DDBJ databases">
        <title>Sphingomonas abieness sp. nov., an endophytic bacterium isolated from Abies koreana.</title>
        <authorList>
            <person name="Jiang L."/>
            <person name="Lee J."/>
        </authorList>
    </citation>
    <scope>NUCLEOTIDE SEQUENCE [LARGE SCALE GENOMIC DNA]</scope>
    <source>
        <strain evidence="2">PAMB 00755</strain>
    </source>
</reference>
<sequence>MKKLAPPTYDDNAALDSLGSNKRLDSYPRLLHHLPKLKAGYAHYVAANGNVSAVQPVTISKVTARFLRGYYGSPPAALSYITTMREESDSNTCPMCGSLHSGTLDHVMDKDSHPAFSVFTQNLVPACKCNSKRLKPLVGANPGERILHPYFDTVLAQRIVAARFTDLGPVPHVETRIVLDATDPHYAATIFHHNSVVMRTSIHGYLARNWAAMLRRPALAVPDLKRDPISRNEMVAMIQNERDRTDDARESRNNWDSVYLSGLLDDDVIDWLYQQIGRPGRRPGGPLF</sequence>
<evidence type="ECO:0000313" key="2">
    <source>
        <dbReference type="Proteomes" id="UP001210865"/>
    </source>
</evidence>
<dbReference type="Proteomes" id="UP001210865">
    <property type="component" value="Chromosome"/>
</dbReference>
<keyword evidence="2" id="KW-1185">Reference proteome</keyword>
<name>A0ABY7NPK7_9SPHN</name>
<gene>
    <name evidence="1" type="ORF">PBT88_00785</name>
</gene>
<organism evidence="1 2">
    <name type="scientific">Sphingomonas abietis</name>
    <dbReference type="NCBI Taxonomy" id="3012344"/>
    <lineage>
        <taxon>Bacteria</taxon>
        <taxon>Pseudomonadati</taxon>
        <taxon>Pseudomonadota</taxon>
        <taxon>Alphaproteobacteria</taxon>
        <taxon>Sphingomonadales</taxon>
        <taxon>Sphingomonadaceae</taxon>
        <taxon>Sphingomonas</taxon>
    </lineage>
</organism>
<protein>
    <recommendedName>
        <fullName evidence="3">HNH endonuclease</fullName>
    </recommendedName>
</protein>